<sequence>MISKVSFFFFFSPERNCVQISFFGFESFLER</sequence>
<proteinExistence type="predicted"/>
<dbReference type="EMBL" id="GGEC01022822">
    <property type="protein sequence ID" value="MBX03306.1"/>
    <property type="molecule type" value="Transcribed_RNA"/>
</dbReference>
<reference evidence="1" key="1">
    <citation type="submission" date="2018-02" db="EMBL/GenBank/DDBJ databases">
        <title>Rhizophora mucronata_Transcriptome.</title>
        <authorList>
            <person name="Meera S.P."/>
            <person name="Sreeshan A."/>
            <person name="Augustine A."/>
        </authorList>
    </citation>
    <scope>NUCLEOTIDE SEQUENCE</scope>
    <source>
        <tissue evidence="1">Leaf</tissue>
    </source>
</reference>
<name>A0A2P2KC58_RHIMU</name>
<dbReference type="AlphaFoldDB" id="A0A2P2KC58"/>
<protein>
    <submittedName>
        <fullName evidence="1">Uncharacterized protein</fullName>
    </submittedName>
</protein>
<organism evidence="1">
    <name type="scientific">Rhizophora mucronata</name>
    <name type="common">Asiatic mangrove</name>
    <dbReference type="NCBI Taxonomy" id="61149"/>
    <lineage>
        <taxon>Eukaryota</taxon>
        <taxon>Viridiplantae</taxon>
        <taxon>Streptophyta</taxon>
        <taxon>Embryophyta</taxon>
        <taxon>Tracheophyta</taxon>
        <taxon>Spermatophyta</taxon>
        <taxon>Magnoliopsida</taxon>
        <taxon>eudicotyledons</taxon>
        <taxon>Gunneridae</taxon>
        <taxon>Pentapetalae</taxon>
        <taxon>rosids</taxon>
        <taxon>fabids</taxon>
        <taxon>Malpighiales</taxon>
        <taxon>Rhizophoraceae</taxon>
        <taxon>Rhizophora</taxon>
    </lineage>
</organism>
<accession>A0A2P2KC58</accession>
<evidence type="ECO:0000313" key="1">
    <source>
        <dbReference type="EMBL" id="MBX03306.1"/>
    </source>
</evidence>